<sequence length="68" mass="7728">METKEYSNGEITIVWQPWKCIHSGVCVKNLPKVYNPIERPWIKIENASSQELIDQVAKCPSGALSIKK</sequence>
<name>A0A419W4Q5_9BACT</name>
<organism evidence="2 3">
    <name type="scientific">Mangrovibacterium diazotrophicum</name>
    <dbReference type="NCBI Taxonomy" id="1261403"/>
    <lineage>
        <taxon>Bacteria</taxon>
        <taxon>Pseudomonadati</taxon>
        <taxon>Bacteroidota</taxon>
        <taxon>Bacteroidia</taxon>
        <taxon>Marinilabiliales</taxon>
        <taxon>Prolixibacteraceae</taxon>
        <taxon>Mangrovibacterium</taxon>
    </lineage>
</organism>
<dbReference type="EMBL" id="RAPN01000001">
    <property type="protein sequence ID" value="RKD90410.1"/>
    <property type="molecule type" value="Genomic_DNA"/>
</dbReference>
<dbReference type="InterPro" id="IPR010693">
    <property type="entry name" value="Divergent_4Fe-4S_mono-cluster"/>
</dbReference>
<evidence type="ECO:0000313" key="2">
    <source>
        <dbReference type="EMBL" id="RKD90410.1"/>
    </source>
</evidence>
<comment type="caution">
    <text evidence="2">The sequence shown here is derived from an EMBL/GenBank/DDBJ whole genome shotgun (WGS) entry which is preliminary data.</text>
</comment>
<keyword evidence="3" id="KW-1185">Reference proteome</keyword>
<feature type="domain" description="Divergent 4Fe-4S mono-cluster" evidence="1">
    <location>
        <begin position="6"/>
        <end position="66"/>
    </location>
</feature>
<dbReference type="OrthoDB" id="9795032at2"/>
<evidence type="ECO:0000313" key="3">
    <source>
        <dbReference type="Proteomes" id="UP000283387"/>
    </source>
</evidence>
<dbReference type="RefSeq" id="WP_120271818.1">
    <property type="nucleotide sequence ID" value="NZ_RAPN01000001.1"/>
</dbReference>
<gene>
    <name evidence="2" type="ORF">BC643_0748</name>
</gene>
<dbReference type="Pfam" id="PF06902">
    <property type="entry name" value="Fer4_19"/>
    <property type="match status" value="1"/>
</dbReference>
<dbReference type="Proteomes" id="UP000283387">
    <property type="component" value="Unassembled WGS sequence"/>
</dbReference>
<reference evidence="2 3" key="1">
    <citation type="submission" date="2018-09" db="EMBL/GenBank/DDBJ databases">
        <title>Genomic Encyclopedia of Archaeal and Bacterial Type Strains, Phase II (KMG-II): from individual species to whole genera.</title>
        <authorList>
            <person name="Goeker M."/>
        </authorList>
    </citation>
    <scope>NUCLEOTIDE SEQUENCE [LARGE SCALE GENOMIC DNA]</scope>
    <source>
        <strain evidence="2 3">DSM 27148</strain>
    </source>
</reference>
<evidence type="ECO:0000259" key="1">
    <source>
        <dbReference type="Pfam" id="PF06902"/>
    </source>
</evidence>
<dbReference type="AlphaFoldDB" id="A0A419W4Q5"/>
<proteinExistence type="predicted"/>
<accession>A0A419W4Q5</accession>
<protein>
    <submittedName>
        <fullName evidence="2">Putative Fe-S cluster protein YjdI</fullName>
    </submittedName>
</protein>